<organism evidence="2 3">
    <name type="scientific">Panicum virgatum</name>
    <name type="common">Blackwell switchgrass</name>
    <dbReference type="NCBI Taxonomy" id="38727"/>
    <lineage>
        <taxon>Eukaryota</taxon>
        <taxon>Viridiplantae</taxon>
        <taxon>Streptophyta</taxon>
        <taxon>Embryophyta</taxon>
        <taxon>Tracheophyta</taxon>
        <taxon>Spermatophyta</taxon>
        <taxon>Magnoliopsida</taxon>
        <taxon>Liliopsida</taxon>
        <taxon>Poales</taxon>
        <taxon>Poaceae</taxon>
        <taxon>PACMAD clade</taxon>
        <taxon>Panicoideae</taxon>
        <taxon>Panicodae</taxon>
        <taxon>Paniceae</taxon>
        <taxon>Panicinae</taxon>
        <taxon>Panicum</taxon>
        <taxon>Panicum sect. Hiantes</taxon>
    </lineage>
</organism>
<feature type="compositionally biased region" description="Low complexity" evidence="1">
    <location>
        <begin position="234"/>
        <end position="258"/>
    </location>
</feature>
<dbReference type="AlphaFoldDB" id="A0A8T0TZ31"/>
<gene>
    <name evidence="2" type="ORF">PVAP13_3NG178861</name>
</gene>
<reference evidence="2" key="1">
    <citation type="submission" date="2020-05" db="EMBL/GenBank/DDBJ databases">
        <title>WGS assembly of Panicum virgatum.</title>
        <authorList>
            <person name="Lovell J.T."/>
            <person name="Jenkins J."/>
            <person name="Shu S."/>
            <person name="Juenger T.E."/>
            <person name="Schmutz J."/>
        </authorList>
    </citation>
    <scope>NUCLEOTIDE SEQUENCE</scope>
    <source>
        <strain evidence="2">AP13</strain>
    </source>
</reference>
<evidence type="ECO:0000313" key="3">
    <source>
        <dbReference type="Proteomes" id="UP000823388"/>
    </source>
</evidence>
<accession>A0A8T0TZ31</accession>
<feature type="region of interest" description="Disordered" evidence="1">
    <location>
        <begin position="187"/>
        <end position="276"/>
    </location>
</feature>
<keyword evidence="3" id="KW-1185">Reference proteome</keyword>
<evidence type="ECO:0000313" key="2">
    <source>
        <dbReference type="EMBL" id="KAG2617161.1"/>
    </source>
</evidence>
<protein>
    <submittedName>
        <fullName evidence="2">Uncharacterized protein</fullName>
    </submittedName>
</protein>
<feature type="compositionally biased region" description="Pro residues" evidence="1">
    <location>
        <begin position="196"/>
        <end position="215"/>
    </location>
</feature>
<dbReference type="Proteomes" id="UP000823388">
    <property type="component" value="Chromosome 3N"/>
</dbReference>
<proteinExistence type="predicted"/>
<dbReference type="EMBL" id="CM029042">
    <property type="protein sequence ID" value="KAG2617161.1"/>
    <property type="molecule type" value="Genomic_DNA"/>
</dbReference>
<sequence>MGFLTAGAHSLDAAHTAPDGGRPSSLPLTLFPSTARPIPAPLLCSPAGEAPPPAPTTYLLRCRTCSLSCAHLPCSTGQRALRRRVRGTATPAPSTFPMPGMAGLAAARRPWRRRSGADVRRQRGGVVEQALELQRLQDLLQRLEIPGGLHDAVLAEAALDLAVGAAGRRVVVLRGLQEHLVRVEAAAPLERARTPHPAPAASAPPRPVPTPPAPAAPSAAGAATPTTRRRPGRRTGIATGPAARARRPTAAAQPGSWRRSGRRPPPPGRAAARRGP</sequence>
<comment type="caution">
    <text evidence="2">The sequence shown here is derived from an EMBL/GenBank/DDBJ whole genome shotgun (WGS) entry which is preliminary data.</text>
</comment>
<name>A0A8T0TZ31_PANVG</name>
<evidence type="ECO:0000256" key="1">
    <source>
        <dbReference type="SAM" id="MobiDB-lite"/>
    </source>
</evidence>
<feature type="compositionally biased region" description="Low complexity" evidence="1">
    <location>
        <begin position="216"/>
        <end position="226"/>
    </location>
</feature>